<accession>A0A6G7VAM9</accession>
<dbReference type="AlphaFoldDB" id="A0A6G7VAM9"/>
<keyword evidence="3" id="KW-1185">Reference proteome</keyword>
<evidence type="ECO:0000313" key="2">
    <source>
        <dbReference type="EMBL" id="QIK37071.1"/>
    </source>
</evidence>
<dbReference type="KEGG" id="cjap:GWK36_02580"/>
<dbReference type="EMBL" id="CP048029">
    <property type="protein sequence ID" value="QIK37071.1"/>
    <property type="molecule type" value="Genomic_DNA"/>
</dbReference>
<gene>
    <name evidence="2" type="ORF">GWK36_02580</name>
</gene>
<organism evidence="2 3">
    <name type="scientific">Caldichromatium japonicum</name>
    <dbReference type="NCBI Taxonomy" id="2699430"/>
    <lineage>
        <taxon>Bacteria</taxon>
        <taxon>Pseudomonadati</taxon>
        <taxon>Pseudomonadota</taxon>
        <taxon>Gammaproteobacteria</taxon>
        <taxon>Chromatiales</taxon>
        <taxon>Chromatiaceae</taxon>
        <taxon>Caldichromatium</taxon>
    </lineage>
</organism>
<dbReference type="RefSeq" id="WP_166269831.1">
    <property type="nucleotide sequence ID" value="NZ_CP048029.1"/>
</dbReference>
<keyword evidence="1" id="KW-0812">Transmembrane</keyword>
<dbReference type="Proteomes" id="UP000502699">
    <property type="component" value="Chromosome"/>
</dbReference>
<keyword evidence="1" id="KW-1133">Transmembrane helix</keyword>
<evidence type="ECO:0000313" key="3">
    <source>
        <dbReference type="Proteomes" id="UP000502699"/>
    </source>
</evidence>
<keyword evidence="1" id="KW-0472">Membrane</keyword>
<sequence length="158" mass="17214">MRTRNPESPAPALNLLPFLDLVLSFIGILLVIYALQIPDPPQSGRPLAVDLLAICQRDGEVWLYSGPDAAPRVYPETELGGLFEAVSIHAAGTRNLVFAFSHDCLATRSAFEEAFGRFTQRLQPAAPGRAVMRLSLRPLAADPEAVARLLEAWRGHGD</sequence>
<reference evidence="3" key="1">
    <citation type="submission" date="2020-01" db="EMBL/GenBank/DDBJ databases">
        <title>Caldichromatium gen. nov., sp. nov., a thermophilic purple sulfur bacterium member of the family Chromatiaceae isolated from Nakabusa hot spring, Japan.</title>
        <authorList>
            <person name="Saini M.K."/>
            <person name="Hanada S."/>
            <person name="Tank M."/>
        </authorList>
    </citation>
    <scope>NUCLEOTIDE SEQUENCE [LARGE SCALE GENOMIC DNA]</scope>
    <source>
        <strain evidence="3">No.7</strain>
    </source>
</reference>
<name>A0A6G7VAM9_9GAMM</name>
<feature type="transmembrane region" description="Helical" evidence="1">
    <location>
        <begin position="12"/>
        <end position="35"/>
    </location>
</feature>
<proteinExistence type="predicted"/>
<protein>
    <submittedName>
        <fullName evidence="2">Uncharacterized protein</fullName>
    </submittedName>
</protein>
<evidence type="ECO:0000256" key="1">
    <source>
        <dbReference type="SAM" id="Phobius"/>
    </source>
</evidence>